<evidence type="ECO:0000313" key="3">
    <source>
        <dbReference type="EMBL" id="JAW15714.1"/>
    </source>
</evidence>
<sequence>MWYLFNILYLIYIRITQVTSARTLHNWNCIVRVITRCITRCMVIVKIVLTTTIKIIVVIKFAYMIIKEIKIIIVNSW</sequence>
<keyword evidence="1" id="KW-0472">Membrane</keyword>
<evidence type="ECO:0000256" key="2">
    <source>
        <dbReference type="SAM" id="SignalP"/>
    </source>
</evidence>
<keyword evidence="2" id="KW-0732">Signal</keyword>
<accession>A0A224XWT3</accession>
<dbReference type="EMBL" id="GFTR01000712">
    <property type="protein sequence ID" value="JAW15714.1"/>
    <property type="molecule type" value="Transcribed_RNA"/>
</dbReference>
<feature type="transmembrane region" description="Helical" evidence="1">
    <location>
        <begin position="43"/>
        <end position="66"/>
    </location>
</feature>
<evidence type="ECO:0008006" key="4">
    <source>
        <dbReference type="Google" id="ProtNLM"/>
    </source>
</evidence>
<protein>
    <recommendedName>
        <fullName evidence="4">Secreted protein</fullName>
    </recommendedName>
</protein>
<evidence type="ECO:0000256" key="1">
    <source>
        <dbReference type="SAM" id="Phobius"/>
    </source>
</evidence>
<keyword evidence="1" id="KW-1133">Transmembrane helix</keyword>
<name>A0A224XWT3_9HEMI</name>
<feature type="chain" id="PRO_5012781834" description="Secreted protein" evidence="2">
    <location>
        <begin position="22"/>
        <end position="77"/>
    </location>
</feature>
<dbReference type="AlphaFoldDB" id="A0A224XWT3"/>
<proteinExistence type="predicted"/>
<feature type="signal peptide" evidence="2">
    <location>
        <begin position="1"/>
        <end position="21"/>
    </location>
</feature>
<reference evidence="3" key="1">
    <citation type="journal article" date="2018" name="PLoS Negl. Trop. Dis.">
        <title>An insight into the salivary gland and fat body transcriptome of Panstrongylus lignarius (Hemiptera: Heteroptera), the main vector of Chagas disease in Peru.</title>
        <authorList>
            <person name="Nevoa J.C."/>
            <person name="Mendes M.T."/>
            <person name="da Silva M.V."/>
            <person name="Soares S.C."/>
            <person name="Oliveira C.J.F."/>
            <person name="Ribeiro J.M.C."/>
        </authorList>
    </citation>
    <scope>NUCLEOTIDE SEQUENCE</scope>
</reference>
<keyword evidence="1" id="KW-0812">Transmembrane</keyword>
<organism evidence="3">
    <name type="scientific">Panstrongylus lignarius</name>
    <dbReference type="NCBI Taxonomy" id="156445"/>
    <lineage>
        <taxon>Eukaryota</taxon>
        <taxon>Metazoa</taxon>
        <taxon>Ecdysozoa</taxon>
        <taxon>Arthropoda</taxon>
        <taxon>Hexapoda</taxon>
        <taxon>Insecta</taxon>
        <taxon>Pterygota</taxon>
        <taxon>Neoptera</taxon>
        <taxon>Paraneoptera</taxon>
        <taxon>Hemiptera</taxon>
        <taxon>Heteroptera</taxon>
        <taxon>Panheteroptera</taxon>
        <taxon>Cimicomorpha</taxon>
        <taxon>Reduviidae</taxon>
        <taxon>Triatominae</taxon>
        <taxon>Panstrongylus</taxon>
    </lineage>
</organism>